<dbReference type="PROSITE" id="PS51078">
    <property type="entry name" value="ICLR_ED"/>
    <property type="match status" value="1"/>
</dbReference>
<dbReference type="InterPro" id="IPR050707">
    <property type="entry name" value="HTH_MetabolicPath_Reg"/>
</dbReference>
<dbReference type="RefSeq" id="WP_269127828.1">
    <property type="nucleotide sequence ID" value="NZ_JAPUBN010000024.1"/>
</dbReference>
<dbReference type="InterPro" id="IPR029016">
    <property type="entry name" value="GAF-like_dom_sf"/>
</dbReference>
<evidence type="ECO:0000256" key="3">
    <source>
        <dbReference type="ARBA" id="ARBA00023163"/>
    </source>
</evidence>
<dbReference type="PROSITE" id="PS51077">
    <property type="entry name" value="HTH_ICLR"/>
    <property type="match status" value="1"/>
</dbReference>
<keyword evidence="7" id="KW-1185">Reference proteome</keyword>
<dbReference type="Gene3D" id="3.30.450.40">
    <property type="match status" value="1"/>
</dbReference>
<dbReference type="InterPro" id="IPR036388">
    <property type="entry name" value="WH-like_DNA-bd_sf"/>
</dbReference>
<dbReference type="Gene3D" id="1.10.10.10">
    <property type="entry name" value="Winged helix-like DNA-binding domain superfamily/Winged helix DNA-binding domain"/>
    <property type="match status" value="1"/>
</dbReference>
<dbReference type="SMART" id="SM00346">
    <property type="entry name" value="HTH_ICLR"/>
    <property type="match status" value="1"/>
</dbReference>
<sequence length="264" mass="29525">MTETNTKSGGSSLSKALTILKEVCCTNTPLRFADLVERSELPKATTHRILSTLTEEGLVRLDDHSQLYHPGYGLLELAHKAWSTLDIRDIAADQMRELWKETGETIHLAVLDRGDVIYIDKLESQKSLRLFSAVGKKGPVYCTGVGKALAAFLPEAQLQEIIATQSFIKHTETTLNSEEKLREDLIRIRKSGISLDLQEHEEGIQCAASTIFNYRNEPIAALSITAPAFRVDEDRFLHFQQRIKEACAEISSRMGAQPLTENQD</sequence>
<dbReference type="PANTHER" id="PTHR30136">
    <property type="entry name" value="HELIX-TURN-HELIX TRANSCRIPTIONAL REGULATOR, ICLR FAMILY"/>
    <property type="match status" value="1"/>
</dbReference>
<dbReference type="InterPro" id="IPR005471">
    <property type="entry name" value="Tscrpt_reg_IclR_N"/>
</dbReference>
<dbReference type="InterPro" id="IPR036390">
    <property type="entry name" value="WH_DNA-bd_sf"/>
</dbReference>
<evidence type="ECO:0000313" key="6">
    <source>
        <dbReference type="EMBL" id="MCZ2723683.1"/>
    </source>
</evidence>
<accession>A0ABT4JZ77</accession>
<dbReference type="Pfam" id="PF01614">
    <property type="entry name" value="IclR_C"/>
    <property type="match status" value="1"/>
</dbReference>
<dbReference type="SUPFAM" id="SSF46785">
    <property type="entry name" value="Winged helix' DNA-binding domain"/>
    <property type="match status" value="1"/>
</dbReference>
<dbReference type="InterPro" id="IPR014757">
    <property type="entry name" value="Tscrpt_reg_IclR_C"/>
</dbReference>
<feature type="domain" description="HTH iclR-type" evidence="4">
    <location>
        <begin position="10"/>
        <end position="72"/>
    </location>
</feature>
<name>A0ABT4JZ77_9GAMM</name>
<dbReference type="SUPFAM" id="SSF55781">
    <property type="entry name" value="GAF domain-like"/>
    <property type="match status" value="1"/>
</dbReference>
<evidence type="ECO:0000256" key="2">
    <source>
        <dbReference type="ARBA" id="ARBA00023125"/>
    </source>
</evidence>
<evidence type="ECO:0000259" key="5">
    <source>
        <dbReference type="PROSITE" id="PS51078"/>
    </source>
</evidence>
<dbReference type="PANTHER" id="PTHR30136:SF35">
    <property type="entry name" value="HTH-TYPE TRANSCRIPTIONAL REGULATOR RV1719"/>
    <property type="match status" value="1"/>
</dbReference>
<evidence type="ECO:0000259" key="4">
    <source>
        <dbReference type="PROSITE" id="PS51077"/>
    </source>
</evidence>
<keyword evidence="1" id="KW-0805">Transcription regulation</keyword>
<feature type="domain" description="IclR-ED" evidence="5">
    <location>
        <begin position="73"/>
        <end position="256"/>
    </location>
</feature>
<dbReference type="Pfam" id="PF09339">
    <property type="entry name" value="HTH_IclR"/>
    <property type="match status" value="1"/>
</dbReference>
<organism evidence="6 7">
    <name type="scientific">Marinomonas phaeophyticola</name>
    <dbReference type="NCBI Taxonomy" id="3004091"/>
    <lineage>
        <taxon>Bacteria</taxon>
        <taxon>Pseudomonadati</taxon>
        <taxon>Pseudomonadota</taxon>
        <taxon>Gammaproteobacteria</taxon>
        <taxon>Oceanospirillales</taxon>
        <taxon>Oceanospirillaceae</taxon>
        <taxon>Marinomonas</taxon>
    </lineage>
</organism>
<dbReference type="EMBL" id="JAPUBN010000024">
    <property type="protein sequence ID" value="MCZ2723683.1"/>
    <property type="molecule type" value="Genomic_DNA"/>
</dbReference>
<gene>
    <name evidence="6" type="ORF">O1D97_19200</name>
</gene>
<evidence type="ECO:0000256" key="1">
    <source>
        <dbReference type="ARBA" id="ARBA00023015"/>
    </source>
</evidence>
<keyword evidence="3" id="KW-0804">Transcription</keyword>
<protein>
    <submittedName>
        <fullName evidence="6">IclR family transcriptional regulator</fullName>
    </submittedName>
</protein>
<dbReference type="Proteomes" id="UP001149719">
    <property type="component" value="Unassembled WGS sequence"/>
</dbReference>
<proteinExistence type="predicted"/>
<comment type="caution">
    <text evidence="6">The sequence shown here is derived from an EMBL/GenBank/DDBJ whole genome shotgun (WGS) entry which is preliminary data.</text>
</comment>
<keyword evidence="2" id="KW-0238">DNA-binding</keyword>
<reference evidence="6" key="1">
    <citation type="submission" date="2022-12" db="EMBL/GenBank/DDBJ databases">
        <title>Marinomonas 15G1-11 sp. nov, isolated from marine algae.</title>
        <authorList>
            <person name="Butt M."/>
            <person name="Choi D.G."/>
            <person name="Kim J.M."/>
            <person name="Lee J.K."/>
            <person name="Baek J.H."/>
            <person name="Jeon C.O."/>
        </authorList>
    </citation>
    <scope>NUCLEOTIDE SEQUENCE</scope>
    <source>
        <strain evidence="6">15G1-11</strain>
    </source>
</reference>
<evidence type="ECO:0000313" key="7">
    <source>
        <dbReference type="Proteomes" id="UP001149719"/>
    </source>
</evidence>